<evidence type="ECO:0000313" key="3">
    <source>
        <dbReference type="Proteomes" id="UP001431449"/>
    </source>
</evidence>
<organism evidence="2 3">
    <name type="scientific">Pseudomarimonas salicorniae</name>
    <dbReference type="NCBI Taxonomy" id="2933270"/>
    <lineage>
        <taxon>Bacteria</taxon>
        <taxon>Pseudomonadati</taxon>
        <taxon>Pseudomonadota</taxon>
        <taxon>Gammaproteobacteria</taxon>
        <taxon>Lysobacterales</taxon>
        <taxon>Lysobacteraceae</taxon>
        <taxon>Pseudomarimonas</taxon>
    </lineage>
</organism>
<dbReference type="InterPro" id="IPR001206">
    <property type="entry name" value="Diacylglycerol_kinase_cat_dom"/>
</dbReference>
<evidence type="ECO:0000313" key="2">
    <source>
        <dbReference type="EMBL" id="MCK7595002.1"/>
    </source>
</evidence>
<dbReference type="Pfam" id="PF00781">
    <property type="entry name" value="DAGK_cat"/>
    <property type="match status" value="1"/>
</dbReference>
<keyword evidence="3" id="KW-1185">Reference proteome</keyword>
<dbReference type="InterPro" id="IPR017438">
    <property type="entry name" value="ATP-NAD_kinase_N"/>
</dbReference>
<dbReference type="EMBL" id="JALNMH010000013">
    <property type="protein sequence ID" value="MCK7595002.1"/>
    <property type="molecule type" value="Genomic_DNA"/>
</dbReference>
<comment type="caution">
    <text evidence="2">The sequence shown here is derived from an EMBL/GenBank/DDBJ whole genome shotgun (WGS) entry which is preliminary data.</text>
</comment>
<dbReference type="PROSITE" id="PS50146">
    <property type="entry name" value="DAGK"/>
    <property type="match status" value="1"/>
</dbReference>
<gene>
    <name evidence="2" type="ORF">M0G41_15135</name>
</gene>
<name>A0ABT0GLT7_9GAMM</name>
<dbReference type="InterPro" id="IPR016064">
    <property type="entry name" value="NAD/diacylglycerol_kinase_sf"/>
</dbReference>
<protein>
    <recommendedName>
        <fullName evidence="1">DAGKc domain-containing protein</fullName>
    </recommendedName>
</protein>
<feature type="domain" description="DAGKc" evidence="1">
    <location>
        <begin position="12"/>
        <end position="145"/>
    </location>
</feature>
<reference evidence="2" key="1">
    <citation type="submission" date="2022-04" db="EMBL/GenBank/DDBJ databases">
        <title>Lysobacter sp. CAU 1642 isolated from sea sand.</title>
        <authorList>
            <person name="Kim W."/>
        </authorList>
    </citation>
    <scope>NUCLEOTIDE SEQUENCE</scope>
    <source>
        <strain evidence="2">CAU 1642</strain>
    </source>
</reference>
<accession>A0ABT0GLT7</accession>
<dbReference type="RefSeq" id="WP_248210728.1">
    <property type="nucleotide sequence ID" value="NZ_JALNMH010000013.1"/>
</dbReference>
<evidence type="ECO:0000259" key="1">
    <source>
        <dbReference type="PROSITE" id="PS50146"/>
    </source>
</evidence>
<dbReference type="SUPFAM" id="SSF111331">
    <property type="entry name" value="NAD kinase/diacylglycerol kinase-like"/>
    <property type="match status" value="1"/>
</dbReference>
<dbReference type="Gene3D" id="2.60.200.40">
    <property type="match status" value="1"/>
</dbReference>
<proteinExistence type="predicted"/>
<dbReference type="Proteomes" id="UP001431449">
    <property type="component" value="Unassembled WGS sequence"/>
</dbReference>
<sequence length="323" mass="35863">MSSVESTGSSPSPPRRWFVVMNAGSGRHAARRRQQLIETMLGERGHSCRVLPVRGGRQLAEAIDQQGRLALDEDGVLVGAGGDGTLNAVAARAHELDLPFAALPQGTFNFFGRNLGLSEDLADAAVDLHDVVERRIQVGEVNGRIFLVNASIGLYRRLLQDREQFKRRYGRSRWVALWAGLNTLFRWHPRLGLRLVDRDGARVEDVLTFIAGNNRLQLAQLGLPNADCLAQGLLVGIKLPPQPLADLLRLALRGLAGRWENSENGVAFGFHELVIDPVSRRRRSLRVGIDGEILRMAAPLHFRVSPRPLRMLLPRQCAEKLDR</sequence>
<dbReference type="Gene3D" id="3.40.50.10330">
    <property type="entry name" value="Probable inorganic polyphosphate/atp-NAD kinase, domain 1"/>
    <property type="match status" value="1"/>
</dbReference>